<keyword evidence="3" id="KW-0808">Transferase</keyword>
<comment type="subcellular location">
    <subcellularLocation>
        <location evidence="1">Membrane</location>
    </subcellularLocation>
</comment>
<dbReference type="SUPFAM" id="SSF158472">
    <property type="entry name" value="HAMP domain-like"/>
    <property type="match status" value="1"/>
</dbReference>
<keyword evidence="8" id="KW-1185">Reference proteome</keyword>
<gene>
    <name evidence="7" type="ORF">AXX12_16420</name>
</gene>
<dbReference type="OrthoDB" id="9809348at2"/>
<accession>A0A154BLE9</accession>
<keyword evidence="5" id="KW-1133">Transmembrane helix</keyword>
<dbReference type="EMBL" id="LSGP01000028">
    <property type="protein sequence ID" value="KYZ74807.1"/>
    <property type="molecule type" value="Genomic_DNA"/>
</dbReference>
<dbReference type="InterPro" id="IPR003660">
    <property type="entry name" value="HAMP_dom"/>
</dbReference>
<feature type="domain" description="HAMP" evidence="6">
    <location>
        <begin position="208"/>
        <end position="261"/>
    </location>
</feature>
<dbReference type="SMART" id="SM00304">
    <property type="entry name" value="HAMP"/>
    <property type="match status" value="1"/>
</dbReference>
<feature type="transmembrane region" description="Helical" evidence="5">
    <location>
        <begin position="20"/>
        <end position="44"/>
    </location>
</feature>
<dbReference type="InterPro" id="IPR010559">
    <property type="entry name" value="Sig_transdc_His_kin_internal"/>
</dbReference>
<dbReference type="CDD" id="cd06225">
    <property type="entry name" value="HAMP"/>
    <property type="match status" value="1"/>
</dbReference>
<keyword evidence="2" id="KW-0597">Phosphoprotein</keyword>
<dbReference type="GO" id="GO:0016020">
    <property type="term" value="C:membrane"/>
    <property type="evidence" value="ECO:0007669"/>
    <property type="project" value="UniProtKB-SubCell"/>
</dbReference>
<feature type="transmembrane region" description="Helical" evidence="5">
    <location>
        <begin position="183"/>
        <end position="206"/>
    </location>
</feature>
<dbReference type="STRING" id="1794912.AXX12_16420"/>
<dbReference type="SMART" id="SM00387">
    <property type="entry name" value="HATPase_c"/>
    <property type="match status" value="1"/>
</dbReference>
<dbReference type="Pfam" id="PF00672">
    <property type="entry name" value="HAMP"/>
    <property type="match status" value="1"/>
</dbReference>
<keyword evidence="4" id="KW-0418">Kinase</keyword>
<dbReference type="PROSITE" id="PS50885">
    <property type="entry name" value="HAMP"/>
    <property type="match status" value="1"/>
</dbReference>
<evidence type="ECO:0000313" key="8">
    <source>
        <dbReference type="Proteomes" id="UP000076268"/>
    </source>
</evidence>
<evidence type="ECO:0000256" key="3">
    <source>
        <dbReference type="ARBA" id="ARBA00022679"/>
    </source>
</evidence>
<evidence type="ECO:0000313" key="7">
    <source>
        <dbReference type="EMBL" id="KYZ74807.1"/>
    </source>
</evidence>
<evidence type="ECO:0000256" key="1">
    <source>
        <dbReference type="ARBA" id="ARBA00004370"/>
    </source>
</evidence>
<evidence type="ECO:0000259" key="6">
    <source>
        <dbReference type="PROSITE" id="PS50885"/>
    </source>
</evidence>
<keyword evidence="5" id="KW-0472">Membrane</keyword>
<dbReference type="Pfam" id="PF02518">
    <property type="entry name" value="HATPase_c"/>
    <property type="match status" value="1"/>
</dbReference>
<evidence type="ECO:0000256" key="4">
    <source>
        <dbReference type="ARBA" id="ARBA00022777"/>
    </source>
</evidence>
<comment type="caution">
    <text evidence="7">The sequence shown here is derived from an EMBL/GenBank/DDBJ whole genome shotgun (WGS) entry which is preliminary data.</text>
</comment>
<dbReference type="InterPro" id="IPR050640">
    <property type="entry name" value="Bact_2-comp_sensor_kinase"/>
</dbReference>
<reference evidence="7 8" key="1">
    <citation type="submission" date="2016-02" db="EMBL/GenBank/DDBJ databases">
        <title>Anaerosporomusa subterraneum gen. nov., sp. nov., a spore-forming obligate anaerobe isolated from saprolite.</title>
        <authorList>
            <person name="Choi J.K."/>
            <person name="Shah M."/>
            <person name="Yee N."/>
        </authorList>
    </citation>
    <scope>NUCLEOTIDE SEQUENCE [LARGE SCALE GENOMIC DNA]</scope>
    <source>
        <strain evidence="7 8">RU4</strain>
    </source>
</reference>
<keyword evidence="5" id="KW-0812">Transmembrane</keyword>
<dbReference type="RefSeq" id="WP_066245901.1">
    <property type="nucleotide sequence ID" value="NZ_LSGP01000028.1"/>
</dbReference>
<dbReference type="SUPFAM" id="SSF55874">
    <property type="entry name" value="ATPase domain of HSP90 chaperone/DNA topoisomerase II/histidine kinase"/>
    <property type="match status" value="1"/>
</dbReference>
<dbReference type="PANTHER" id="PTHR34220">
    <property type="entry name" value="SENSOR HISTIDINE KINASE YPDA"/>
    <property type="match status" value="1"/>
</dbReference>
<dbReference type="InterPro" id="IPR003594">
    <property type="entry name" value="HATPase_dom"/>
</dbReference>
<dbReference type="Gene3D" id="6.10.340.10">
    <property type="match status" value="1"/>
</dbReference>
<organism evidence="7 8">
    <name type="scientific">Anaerosporomusa subterranea</name>
    <dbReference type="NCBI Taxonomy" id="1794912"/>
    <lineage>
        <taxon>Bacteria</taxon>
        <taxon>Bacillati</taxon>
        <taxon>Bacillota</taxon>
        <taxon>Negativicutes</taxon>
        <taxon>Acetonemataceae</taxon>
        <taxon>Anaerosporomusa</taxon>
    </lineage>
</organism>
<dbReference type="Gene3D" id="3.30.565.10">
    <property type="entry name" value="Histidine kinase-like ATPase, C-terminal domain"/>
    <property type="match status" value="1"/>
</dbReference>
<dbReference type="Proteomes" id="UP000076268">
    <property type="component" value="Unassembled WGS sequence"/>
</dbReference>
<dbReference type="InterPro" id="IPR036890">
    <property type="entry name" value="HATPase_C_sf"/>
</dbReference>
<name>A0A154BLE9_ANASB</name>
<dbReference type="AlphaFoldDB" id="A0A154BLE9"/>
<evidence type="ECO:0000256" key="2">
    <source>
        <dbReference type="ARBA" id="ARBA00022553"/>
    </source>
</evidence>
<evidence type="ECO:0000256" key="5">
    <source>
        <dbReference type="SAM" id="Phobius"/>
    </source>
</evidence>
<proteinExistence type="predicted"/>
<dbReference type="GO" id="GO:0000155">
    <property type="term" value="F:phosphorelay sensor kinase activity"/>
    <property type="evidence" value="ECO:0007669"/>
    <property type="project" value="InterPro"/>
</dbReference>
<dbReference type="PANTHER" id="PTHR34220:SF7">
    <property type="entry name" value="SENSOR HISTIDINE KINASE YPDA"/>
    <property type="match status" value="1"/>
</dbReference>
<dbReference type="Pfam" id="PF06580">
    <property type="entry name" value="His_kinase"/>
    <property type="match status" value="1"/>
</dbReference>
<sequence length="498" mass="56988">MLINLKKYWYNASIRKKLLLFLGAVILCISTFSIQLLIITYSYINNFGGSINEYFKINMLQQNNVRNEQFITKYFDDLQMDNLAAFNQSVDSFYVTLQEINNNSHSLEAYLLIRSIQNSFDSYSEESSAAIRMQRDGNKDFTTHYYKAYRINHYIDSYLSQLLELSLREGNTVYDHMVRDAKVIILVYALFILLFLLLCLVLIFALSNYLTKPIEHLAKLSLQMSEGKLNIETMAVPSHDEVGTLTQAFNVMSSSIRKLVSDLQAKSVIEARLHREEIKNVKNRELLKEARFLALQSQINPHFLFNTLNTVSRVVTLDRSADAIKLINSLAGILRYTMGDNKAHATLQEELEIIEQYVQIQQYRFGDRLKVDIDCKGIETGMVTIPRFTLQPIVENSIIHGLEPKVEGGHLRIKAYIDKDNLMIKIIDNGVGIHKGKIKFILQRKSKEKAGGIKSIGLSNVINRLISFCGHKDCYTIKSKQGLGTIVIIKVPIKPIKR</sequence>
<protein>
    <recommendedName>
        <fullName evidence="6">HAMP domain-containing protein</fullName>
    </recommendedName>
</protein>